<evidence type="ECO:0000256" key="1">
    <source>
        <dbReference type="SAM" id="SignalP"/>
    </source>
</evidence>
<evidence type="ECO:0000313" key="3">
    <source>
        <dbReference type="EMBL" id="ACK65738.1"/>
    </source>
</evidence>
<protein>
    <recommendedName>
        <fullName evidence="2">DUF3887 domain-containing protein</fullName>
    </recommendedName>
</protein>
<proteinExistence type="predicted"/>
<dbReference type="Gene3D" id="3.10.450.590">
    <property type="match status" value="2"/>
</dbReference>
<dbReference type="STRING" id="41431.PCC8801_1688"/>
<feature type="domain" description="DUF3887" evidence="2">
    <location>
        <begin position="58"/>
        <end position="146"/>
    </location>
</feature>
<dbReference type="AlphaFoldDB" id="B7JW49"/>
<evidence type="ECO:0000259" key="2">
    <source>
        <dbReference type="Pfam" id="PF13026"/>
    </source>
</evidence>
<feature type="signal peptide" evidence="1">
    <location>
        <begin position="1"/>
        <end position="31"/>
    </location>
</feature>
<organism evidence="3 4">
    <name type="scientific">Rippkaea orientalis (strain PCC 8801 / RF-1)</name>
    <name type="common">Cyanothece sp. (strain PCC 8801)</name>
    <dbReference type="NCBI Taxonomy" id="41431"/>
    <lineage>
        <taxon>Bacteria</taxon>
        <taxon>Bacillati</taxon>
        <taxon>Cyanobacteriota</taxon>
        <taxon>Cyanophyceae</taxon>
        <taxon>Oscillatoriophycideae</taxon>
        <taxon>Chroococcales</taxon>
        <taxon>Aphanothecaceae</taxon>
        <taxon>Rippkaea</taxon>
        <taxon>Rippkaea orientalis</taxon>
    </lineage>
</organism>
<keyword evidence="1" id="KW-0732">Signal</keyword>
<dbReference type="eggNOG" id="ENOG5032WJZ">
    <property type="taxonomic scope" value="Bacteria"/>
</dbReference>
<evidence type="ECO:0000313" key="4">
    <source>
        <dbReference type="Proteomes" id="UP000008204"/>
    </source>
</evidence>
<sequence length="255" mass="28374">MNKSLSLLKRSSISFLGLAVLTIATELPAKAQRLTPPPAVQVVQSTTEVNKEALANKASEVITLLSQEKYEEARKLMSPALSQELTVENMKEIWQDLITITGPIKKQGDSRVISTVNSDLVSINTEFTNKTEDFIVVFNKEGQVVGIDFPQTKSVEEIAQTVVNAVAQNNFAQARGYLHPFLKTELFPQQIRASWESIQQRNGSFEKIVETEVRSGSSVDKVDVVVVEAQFQKANQKIFFIFDENGRITGIDLTQ</sequence>
<reference evidence="4" key="1">
    <citation type="journal article" date="2011" name="MBio">
        <title>Novel metabolic attributes of the genus Cyanothece, comprising a group of unicellular nitrogen-fixing Cyanobacteria.</title>
        <authorList>
            <person name="Bandyopadhyay A."/>
            <person name="Elvitigala T."/>
            <person name="Welsh E."/>
            <person name="Stockel J."/>
            <person name="Liberton M."/>
            <person name="Min H."/>
            <person name="Sherman L.A."/>
            <person name="Pakrasi H.B."/>
        </authorList>
    </citation>
    <scope>NUCLEOTIDE SEQUENCE [LARGE SCALE GENOMIC DNA]</scope>
    <source>
        <strain evidence="4">PCC 8801</strain>
    </source>
</reference>
<dbReference type="KEGG" id="cyp:PCC8801_1688"/>
<accession>B7JW49</accession>
<gene>
    <name evidence="3" type="ordered locus">PCC8801_1688</name>
</gene>
<dbReference type="EMBL" id="CP001287">
    <property type="protein sequence ID" value="ACK65738.1"/>
    <property type="molecule type" value="Genomic_DNA"/>
</dbReference>
<feature type="chain" id="PRO_5002858189" description="DUF3887 domain-containing protein" evidence="1">
    <location>
        <begin position="32"/>
        <end position="255"/>
    </location>
</feature>
<feature type="domain" description="DUF3887" evidence="2">
    <location>
        <begin position="159"/>
        <end position="250"/>
    </location>
</feature>
<dbReference type="OrthoDB" id="422557at2"/>
<keyword evidence="4" id="KW-1185">Reference proteome</keyword>
<dbReference type="HOGENOM" id="CLU_1088685_0_0_3"/>
<dbReference type="Proteomes" id="UP000008204">
    <property type="component" value="Chromosome"/>
</dbReference>
<dbReference type="Pfam" id="PF13026">
    <property type="entry name" value="DUF3887"/>
    <property type="match status" value="2"/>
</dbReference>
<name>B7JW49_RIPO1</name>
<dbReference type="RefSeq" id="WP_012595011.1">
    <property type="nucleotide sequence ID" value="NC_011726.1"/>
</dbReference>
<dbReference type="InterPro" id="IPR024981">
    <property type="entry name" value="DUF3887"/>
</dbReference>